<sequence length="93" mass="9702">MGLAFVRYRIRNPGTAASETRTVGVSCAHPVFVVASEVEGLAVVAVLAVALTLGTLALEAIPHRTQVGNRLRLIVCGRTLAGAVIVALRVARL</sequence>
<dbReference type="AlphaFoldDB" id="A0A7J5B5R0"/>
<proteinExistence type="predicted"/>
<keyword evidence="1" id="KW-0812">Transmembrane</keyword>
<evidence type="ECO:0000313" key="2">
    <source>
        <dbReference type="EMBL" id="KAB1639508.1"/>
    </source>
</evidence>
<dbReference type="RefSeq" id="WP_151422705.1">
    <property type="nucleotide sequence ID" value="NZ_WBJX01000001.1"/>
</dbReference>
<keyword evidence="3" id="KW-1185">Reference proteome</keyword>
<reference evidence="2 3" key="1">
    <citation type="submission" date="2019-09" db="EMBL/GenBank/DDBJ databases">
        <title>Phylogeny of genus Pseudoclavibacter and closely related genus.</title>
        <authorList>
            <person name="Li Y."/>
        </authorList>
    </citation>
    <scope>NUCLEOTIDE SEQUENCE [LARGE SCALE GENOMIC DNA]</scope>
    <source>
        <strain evidence="2 3">THG-MD12</strain>
    </source>
</reference>
<accession>A0A7J5B5R0</accession>
<name>A0A7J5B5R0_9MICO</name>
<dbReference type="EMBL" id="WBJX01000001">
    <property type="protein sequence ID" value="KAB1639508.1"/>
    <property type="molecule type" value="Genomic_DNA"/>
</dbReference>
<protein>
    <submittedName>
        <fullName evidence="2">Uncharacterized protein</fullName>
    </submittedName>
</protein>
<organism evidence="2 3">
    <name type="scientific">Pseudoclavibacter terrae</name>
    <dbReference type="NCBI Taxonomy" id="1530195"/>
    <lineage>
        <taxon>Bacteria</taxon>
        <taxon>Bacillati</taxon>
        <taxon>Actinomycetota</taxon>
        <taxon>Actinomycetes</taxon>
        <taxon>Micrococcales</taxon>
        <taxon>Microbacteriaceae</taxon>
        <taxon>Pseudoclavibacter</taxon>
    </lineage>
</organism>
<evidence type="ECO:0000313" key="3">
    <source>
        <dbReference type="Proteomes" id="UP000490386"/>
    </source>
</evidence>
<keyword evidence="1" id="KW-1133">Transmembrane helix</keyword>
<dbReference type="OrthoDB" id="9939677at2"/>
<feature type="transmembrane region" description="Helical" evidence="1">
    <location>
        <begin position="40"/>
        <end position="61"/>
    </location>
</feature>
<comment type="caution">
    <text evidence="2">The sequence shown here is derived from an EMBL/GenBank/DDBJ whole genome shotgun (WGS) entry which is preliminary data.</text>
</comment>
<feature type="transmembrane region" description="Helical" evidence="1">
    <location>
        <begin position="73"/>
        <end position="91"/>
    </location>
</feature>
<evidence type="ECO:0000256" key="1">
    <source>
        <dbReference type="SAM" id="Phobius"/>
    </source>
</evidence>
<dbReference type="Proteomes" id="UP000490386">
    <property type="component" value="Unassembled WGS sequence"/>
</dbReference>
<keyword evidence="1" id="KW-0472">Membrane</keyword>
<gene>
    <name evidence="2" type="ORF">F8O03_04015</name>
</gene>